<proteinExistence type="predicted"/>
<sequence length="128" mass="14008">MGSPSPAEDRAALTVLCGVERSCVAREDALISSPLPARNFWEIKDHAAMVPESKTKTVVIDVSSYFVRAGVLRNQPNPAEICFPTVTSFRTDFSGTAVGDKVYENLFSEAASQQQMIFPLRQRKIGVS</sequence>
<organism evidence="1 2">
    <name type="scientific">Dibothriocephalus latus</name>
    <name type="common">Fish tapeworm</name>
    <name type="synonym">Diphyllobothrium latum</name>
    <dbReference type="NCBI Taxonomy" id="60516"/>
    <lineage>
        <taxon>Eukaryota</taxon>
        <taxon>Metazoa</taxon>
        <taxon>Spiralia</taxon>
        <taxon>Lophotrochozoa</taxon>
        <taxon>Platyhelminthes</taxon>
        <taxon>Cestoda</taxon>
        <taxon>Eucestoda</taxon>
        <taxon>Diphyllobothriidea</taxon>
        <taxon>Diphyllobothriidae</taxon>
        <taxon>Dibothriocephalus</taxon>
    </lineage>
</organism>
<evidence type="ECO:0000313" key="1">
    <source>
        <dbReference type="EMBL" id="VDN37168.1"/>
    </source>
</evidence>
<evidence type="ECO:0000313" key="2">
    <source>
        <dbReference type="Proteomes" id="UP000281553"/>
    </source>
</evidence>
<reference evidence="1 2" key="1">
    <citation type="submission" date="2018-11" db="EMBL/GenBank/DDBJ databases">
        <authorList>
            <consortium name="Pathogen Informatics"/>
        </authorList>
    </citation>
    <scope>NUCLEOTIDE SEQUENCE [LARGE SCALE GENOMIC DNA]</scope>
</reference>
<protein>
    <submittedName>
        <fullName evidence="1">Uncharacterized protein</fullName>
    </submittedName>
</protein>
<gene>
    <name evidence="1" type="ORF">DILT_LOCUS17249</name>
</gene>
<dbReference type="OrthoDB" id="337660at2759"/>
<dbReference type="AlphaFoldDB" id="A0A3P7NNE3"/>
<accession>A0A3P7NNE3</accession>
<dbReference type="EMBL" id="UYRU01090389">
    <property type="protein sequence ID" value="VDN37168.1"/>
    <property type="molecule type" value="Genomic_DNA"/>
</dbReference>
<dbReference type="Proteomes" id="UP000281553">
    <property type="component" value="Unassembled WGS sequence"/>
</dbReference>
<name>A0A3P7NNE3_DIBLA</name>
<keyword evidence="2" id="KW-1185">Reference proteome</keyword>